<evidence type="ECO:0000313" key="25">
    <source>
        <dbReference type="Proteomes" id="UP000016570"/>
    </source>
</evidence>
<feature type="coiled-coil region" evidence="18">
    <location>
        <begin position="413"/>
        <end position="466"/>
    </location>
</feature>
<evidence type="ECO:0000256" key="7">
    <source>
        <dbReference type="ARBA" id="ARBA00022679"/>
    </source>
</evidence>
<dbReference type="InterPro" id="IPR004358">
    <property type="entry name" value="Sig_transdc_His_kin-like_C"/>
</dbReference>
<keyword evidence="5" id="KW-0997">Cell inner membrane</keyword>
<dbReference type="GO" id="GO:0005886">
    <property type="term" value="C:plasma membrane"/>
    <property type="evidence" value="ECO:0007669"/>
    <property type="project" value="UniProtKB-SubCell"/>
</dbReference>
<feature type="coiled-coil region" evidence="18">
    <location>
        <begin position="133"/>
        <end position="160"/>
    </location>
</feature>
<feature type="transmembrane region" description="Helical" evidence="19">
    <location>
        <begin position="337"/>
        <end position="358"/>
    </location>
</feature>
<dbReference type="RefSeq" id="WP_021705248.1">
    <property type="nucleotide sequence ID" value="NZ_BATJ01000007.1"/>
</dbReference>
<dbReference type="Pfam" id="PF02518">
    <property type="entry name" value="HATPase_c"/>
    <property type="match status" value="1"/>
</dbReference>
<feature type="domain" description="Response regulatory" evidence="21">
    <location>
        <begin position="712"/>
        <end position="832"/>
    </location>
</feature>
<dbReference type="Pfam" id="PF21689">
    <property type="entry name" value="TorS_sensor_domain"/>
    <property type="match status" value="1"/>
</dbReference>
<keyword evidence="14" id="KW-0902">Two-component regulatory system</keyword>
<dbReference type="FunFam" id="1.10.287.130:FF:000004">
    <property type="entry name" value="Ethylene receptor 1"/>
    <property type="match status" value="1"/>
</dbReference>
<dbReference type="Gene3D" id="3.40.50.2300">
    <property type="match status" value="1"/>
</dbReference>
<dbReference type="PROSITE" id="PS50110">
    <property type="entry name" value="RESPONSE_REGULATORY"/>
    <property type="match status" value="1"/>
</dbReference>
<dbReference type="Pfam" id="PF00512">
    <property type="entry name" value="HisKA"/>
    <property type="match status" value="1"/>
</dbReference>
<dbReference type="InterPro" id="IPR011006">
    <property type="entry name" value="CheY-like_superfamily"/>
</dbReference>
<dbReference type="InterPro" id="IPR005467">
    <property type="entry name" value="His_kinase_dom"/>
</dbReference>
<dbReference type="EC" id="2.7.13.3" evidence="3"/>
<evidence type="ECO:0000256" key="9">
    <source>
        <dbReference type="ARBA" id="ARBA00022741"/>
    </source>
</evidence>
<evidence type="ECO:0000259" key="20">
    <source>
        <dbReference type="PROSITE" id="PS50109"/>
    </source>
</evidence>
<dbReference type="PROSITE" id="PS50109">
    <property type="entry name" value="HIS_KIN"/>
    <property type="match status" value="1"/>
</dbReference>
<dbReference type="InterPro" id="IPR001789">
    <property type="entry name" value="Sig_transdc_resp-reg_receiver"/>
</dbReference>
<dbReference type="SUPFAM" id="SSF52172">
    <property type="entry name" value="CheY-like"/>
    <property type="match status" value="1"/>
</dbReference>
<evidence type="ECO:0000256" key="11">
    <source>
        <dbReference type="ARBA" id="ARBA00022801"/>
    </source>
</evidence>
<dbReference type="CDD" id="cd16172">
    <property type="entry name" value="TorS_sensor_domain"/>
    <property type="match status" value="1"/>
</dbReference>
<evidence type="ECO:0000256" key="12">
    <source>
        <dbReference type="ARBA" id="ARBA00022840"/>
    </source>
</evidence>
<dbReference type="FunFam" id="3.30.565.10:FF:000010">
    <property type="entry name" value="Sensor histidine kinase RcsC"/>
    <property type="match status" value="1"/>
</dbReference>
<dbReference type="Gene3D" id="1.10.287.130">
    <property type="match status" value="1"/>
</dbReference>
<evidence type="ECO:0000256" key="13">
    <source>
        <dbReference type="ARBA" id="ARBA00022989"/>
    </source>
</evidence>
<dbReference type="SMART" id="SM00387">
    <property type="entry name" value="HATPase_c"/>
    <property type="match status" value="1"/>
</dbReference>
<dbReference type="PIRSF" id="PIRSF036437">
    <property type="entry name" value="HK_TorS"/>
    <property type="match status" value="1"/>
</dbReference>
<dbReference type="SMART" id="SM00448">
    <property type="entry name" value="REC"/>
    <property type="match status" value="1"/>
</dbReference>
<dbReference type="PROSITE" id="PS50894">
    <property type="entry name" value="HPT"/>
    <property type="match status" value="1"/>
</dbReference>
<dbReference type="PANTHER" id="PTHR43047">
    <property type="entry name" value="TWO-COMPONENT HISTIDINE PROTEIN KINASE"/>
    <property type="match status" value="1"/>
</dbReference>
<evidence type="ECO:0000256" key="18">
    <source>
        <dbReference type="SAM" id="Coils"/>
    </source>
</evidence>
<keyword evidence="9" id="KW-0547">Nucleotide-binding</keyword>
<keyword evidence="11" id="KW-0378">Hydrolase</keyword>
<keyword evidence="15 19" id="KW-0472">Membrane</keyword>
<dbReference type="Gene3D" id="3.30.565.10">
    <property type="entry name" value="Histidine kinase-like ATPase, C-terminal domain"/>
    <property type="match status" value="1"/>
</dbReference>
<comment type="subcellular location">
    <subcellularLocation>
        <location evidence="2">Cell inner membrane</location>
        <topology evidence="2">Multi-pass membrane protein</topology>
    </subcellularLocation>
</comment>
<evidence type="ECO:0000259" key="22">
    <source>
        <dbReference type="PROSITE" id="PS50885"/>
    </source>
</evidence>
<dbReference type="InterPro" id="IPR003660">
    <property type="entry name" value="HAMP_dom"/>
</dbReference>
<dbReference type="SUPFAM" id="SSF55874">
    <property type="entry name" value="ATPase domain of HSP90 chaperone/DNA topoisomerase II/histidine kinase"/>
    <property type="match status" value="1"/>
</dbReference>
<evidence type="ECO:0000256" key="16">
    <source>
        <dbReference type="PROSITE-ProRule" id="PRU00110"/>
    </source>
</evidence>
<comment type="caution">
    <text evidence="24">The sequence shown here is derived from an EMBL/GenBank/DDBJ whole genome shotgun (WGS) entry which is preliminary data.</text>
</comment>
<dbReference type="InterPro" id="IPR036890">
    <property type="entry name" value="HATPase_C_sf"/>
</dbReference>
<dbReference type="PRINTS" id="PR00344">
    <property type="entry name" value="BCTRLSENSOR"/>
</dbReference>
<dbReference type="PANTHER" id="PTHR43047:SF64">
    <property type="entry name" value="HISTIDINE KINASE CONTAINING CHEY-HOMOLOGOUS RECEIVER DOMAIN AND PAS DOMAIN-RELATED"/>
    <property type="match status" value="1"/>
</dbReference>
<evidence type="ECO:0000256" key="2">
    <source>
        <dbReference type="ARBA" id="ARBA00004429"/>
    </source>
</evidence>
<dbReference type="InterPro" id="IPR003594">
    <property type="entry name" value="HATPase_dom"/>
</dbReference>
<comment type="catalytic activity">
    <reaction evidence="1">
        <text>ATP + protein L-histidine = ADP + protein N-phospho-L-histidine.</text>
        <dbReference type="EC" id="2.7.13.3"/>
    </reaction>
</comment>
<evidence type="ECO:0000256" key="19">
    <source>
        <dbReference type="SAM" id="Phobius"/>
    </source>
</evidence>
<organism evidence="24 25">
    <name type="scientific">Vibrio proteolyticus NBRC 13287</name>
    <dbReference type="NCBI Taxonomy" id="1219065"/>
    <lineage>
        <taxon>Bacteria</taxon>
        <taxon>Pseudomonadati</taxon>
        <taxon>Pseudomonadota</taxon>
        <taxon>Gammaproteobacteria</taxon>
        <taxon>Vibrionales</taxon>
        <taxon>Vibrionaceae</taxon>
        <taxon>Vibrio</taxon>
    </lineage>
</organism>
<feature type="domain" description="Histidine kinase" evidence="20">
    <location>
        <begin position="476"/>
        <end position="694"/>
    </location>
</feature>
<dbReference type="InterPro" id="IPR008207">
    <property type="entry name" value="Sig_transdc_His_kin_Hpt_dom"/>
</dbReference>
<dbReference type="CDD" id="cd00088">
    <property type="entry name" value="HPT"/>
    <property type="match status" value="1"/>
</dbReference>
<keyword evidence="25" id="KW-1185">Reference proteome</keyword>
<keyword evidence="8 19" id="KW-0812">Transmembrane</keyword>
<reference evidence="24 25" key="1">
    <citation type="submission" date="2013-09" db="EMBL/GenBank/DDBJ databases">
        <title>Whole genome shotgun sequence of Vibrio proteolyticus NBRC 13287.</title>
        <authorList>
            <person name="Isaki S."/>
            <person name="Hosoyama A."/>
            <person name="Numata M."/>
            <person name="Hashimoto M."/>
            <person name="Hosoyama Y."/>
            <person name="Tsuchikane K."/>
            <person name="Noguchi M."/>
            <person name="Hirakata S."/>
            <person name="Ichikawa N."/>
            <person name="Ohji S."/>
            <person name="Yamazoe A."/>
            <person name="Fujita N."/>
        </authorList>
    </citation>
    <scope>NUCLEOTIDE SEQUENCE [LARGE SCALE GENOMIC DNA]</scope>
    <source>
        <strain evidence="24 25">NBRC 13287</strain>
    </source>
</reference>
<dbReference type="SMART" id="SM00388">
    <property type="entry name" value="HisKA"/>
    <property type="match status" value="1"/>
</dbReference>
<feature type="domain" description="HAMP" evidence="22">
    <location>
        <begin position="360"/>
        <end position="412"/>
    </location>
</feature>
<name>U3BKW9_VIBPR</name>
<proteinExistence type="predicted"/>
<dbReference type="CDD" id="cd06225">
    <property type="entry name" value="HAMP"/>
    <property type="match status" value="1"/>
</dbReference>
<dbReference type="Gene3D" id="1.20.58.920">
    <property type="match status" value="2"/>
</dbReference>
<feature type="modified residue" description="4-aspartylphosphate" evidence="17">
    <location>
        <position position="761"/>
    </location>
</feature>
<sequence>MLLARASIGRKLLFAFLIMALLVLSSALVGMFGFSSVARTERNVVNSAIPAMIEARQVAELSSRIIASVQVLSNAKTEVQRQQSGDALFSQLQTLLEHIGALGSDSFDAGLLDKLAADVQNIIDTLANLGVLVEEKLQLAEDLNERVKEMRKIGLELEQLTRTQVLNTSTIAVANVTHIYDLLDKQDTTEAYKALDALVEVDLDLSERLHELHLLAFKMLNQIEETRTVTDASRIQHIRQAFSENLLIMMRRVKAVEDPTRSQQMVQLLRQLEQKQLLFDVLQQRYDNEQQLHQLMQDTLAQFSALNTTVNQLVDASNQTTTQAISELKSTLQLAQIALLALTLAGLLAAVIIVWKVVYISVVKRLNRYSQALLSIAKGQLKLDIEAEGHDELAQMGRAIITARNTAQALKIVAESEAEAKRELLQHKEHLEELITERTGQLQQANQQLNQEVTNHAKARADAEQASRAKSAFLATMSHEIRTPMNGVLGTARLLQESSLDRKQRHYVDVINRSGKTLLAILNDVLDYSKIEAGYLEIRPDDFNLRSMVTDVAELYKGRAEEKGLELTVTLESELAHDWFGDRTRISQVLTNLIGNAIKFTENGYVDVYISEDPDNQGQLLFDVSDSGVGISAEEQRTLFDAFTQASSGISSRGGTGLGLAISKRIVEAMGGAIFVESELGQGSRFGFTIPLTQGHSQQQQETPYSADKKASVLLIEDNDVNSLVAEGFLTSLGHDVTLAEDGHQAKEAFVAHRFDIVLLDINLPDINGVELLKELREMDLSISSDVVTKYVAVSAHVFREEVESYLEAGFDGYLPKPLDKDELSDSIQQALAGNYVTAGAENTPNESHDDDVILDTSVIDSDIRILGLDKVQEIISMFETTAKQTVAYLDASACRHDQDGVTALAHKLKGSAASLGLNTLMALCRDIETSKTACQDYSVNRFRLETLLIQSTQALKDYTQ</sequence>
<evidence type="ECO:0000256" key="17">
    <source>
        <dbReference type="PROSITE-ProRule" id="PRU00169"/>
    </source>
</evidence>
<evidence type="ECO:0000256" key="8">
    <source>
        <dbReference type="ARBA" id="ARBA00022692"/>
    </source>
</evidence>
<evidence type="ECO:0000256" key="14">
    <source>
        <dbReference type="ARBA" id="ARBA00023012"/>
    </source>
</evidence>
<dbReference type="STRING" id="1219065.VPR01S_07_00720"/>
<evidence type="ECO:0000256" key="4">
    <source>
        <dbReference type="ARBA" id="ARBA00022475"/>
    </source>
</evidence>
<dbReference type="InterPro" id="IPR038188">
    <property type="entry name" value="TorS_sensor_sf"/>
</dbReference>
<dbReference type="CDD" id="cd16922">
    <property type="entry name" value="HATPase_EvgS-ArcB-TorS-like"/>
    <property type="match status" value="1"/>
</dbReference>
<dbReference type="EMBL" id="BATJ01000007">
    <property type="protein sequence ID" value="GAD67273.1"/>
    <property type="molecule type" value="Genomic_DNA"/>
</dbReference>
<feature type="domain" description="HPt" evidence="23">
    <location>
        <begin position="868"/>
        <end position="961"/>
    </location>
</feature>
<dbReference type="eggNOG" id="COG4251">
    <property type="taxonomic scope" value="Bacteria"/>
</dbReference>
<dbReference type="Gene3D" id="1.20.120.160">
    <property type="entry name" value="HPT domain"/>
    <property type="match status" value="1"/>
</dbReference>
<dbReference type="GO" id="GO:0005524">
    <property type="term" value="F:ATP binding"/>
    <property type="evidence" value="ECO:0007669"/>
    <property type="project" value="UniProtKB-KW"/>
</dbReference>
<keyword evidence="6 17" id="KW-0597">Phosphoprotein</keyword>
<evidence type="ECO:0000256" key="15">
    <source>
        <dbReference type="ARBA" id="ARBA00023136"/>
    </source>
</evidence>
<dbReference type="InterPro" id="IPR003661">
    <property type="entry name" value="HisK_dim/P_dom"/>
</dbReference>
<dbReference type="GO" id="GO:0016787">
    <property type="term" value="F:hydrolase activity"/>
    <property type="evidence" value="ECO:0007669"/>
    <property type="project" value="UniProtKB-KW"/>
</dbReference>
<evidence type="ECO:0000259" key="23">
    <source>
        <dbReference type="PROSITE" id="PS50894"/>
    </source>
</evidence>
<accession>U3BKW9</accession>
<dbReference type="InterPro" id="IPR036097">
    <property type="entry name" value="HisK_dim/P_sf"/>
</dbReference>
<dbReference type="eggNOG" id="COG4192">
    <property type="taxonomic scope" value="Bacteria"/>
</dbReference>
<keyword evidence="7" id="KW-0808">Transferase</keyword>
<gene>
    <name evidence="24" type="primary">torS</name>
    <name evidence="24" type="ORF">VPR01S_07_00720</name>
</gene>
<dbReference type="Gene3D" id="6.10.340.10">
    <property type="match status" value="1"/>
</dbReference>
<dbReference type="AlphaFoldDB" id="U3BKW9"/>
<keyword evidence="10 24" id="KW-0418">Kinase</keyword>
<evidence type="ECO:0000256" key="10">
    <source>
        <dbReference type="ARBA" id="ARBA00022777"/>
    </source>
</evidence>
<dbReference type="InterPro" id="IPR014302">
    <property type="entry name" value="Sig_transdc_His_kinase_TorS"/>
</dbReference>
<keyword evidence="18" id="KW-0175">Coiled coil</keyword>
<keyword evidence="12" id="KW-0067">ATP-binding</keyword>
<evidence type="ECO:0000256" key="6">
    <source>
        <dbReference type="ARBA" id="ARBA00022553"/>
    </source>
</evidence>
<dbReference type="CDD" id="cd00082">
    <property type="entry name" value="HisKA"/>
    <property type="match status" value="1"/>
</dbReference>
<dbReference type="Proteomes" id="UP000016570">
    <property type="component" value="Unassembled WGS sequence"/>
</dbReference>
<feature type="transmembrane region" description="Helical" evidence="19">
    <location>
        <begin position="12"/>
        <end position="34"/>
    </location>
</feature>
<protein>
    <recommendedName>
        <fullName evidence="3">histidine kinase</fullName>
        <ecNumber evidence="3">2.7.13.3</ecNumber>
    </recommendedName>
</protein>
<feature type="modified residue" description="Phosphohistidine" evidence="16">
    <location>
        <position position="907"/>
    </location>
</feature>
<evidence type="ECO:0000256" key="1">
    <source>
        <dbReference type="ARBA" id="ARBA00000085"/>
    </source>
</evidence>
<dbReference type="SUPFAM" id="SSF47384">
    <property type="entry name" value="Homodimeric domain of signal transducing histidine kinase"/>
    <property type="match status" value="1"/>
</dbReference>
<dbReference type="InterPro" id="IPR036641">
    <property type="entry name" value="HPT_dom_sf"/>
</dbReference>
<evidence type="ECO:0000256" key="5">
    <source>
        <dbReference type="ARBA" id="ARBA00022519"/>
    </source>
</evidence>
<dbReference type="Pfam" id="PF01627">
    <property type="entry name" value="Hpt"/>
    <property type="match status" value="1"/>
</dbReference>
<dbReference type="PROSITE" id="PS50885">
    <property type="entry name" value="HAMP"/>
    <property type="match status" value="1"/>
</dbReference>
<dbReference type="Pfam" id="PF00072">
    <property type="entry name" value="Response_reg"/>
    <property type="match status" value="1"/>
</dbReference>
<dbReference type="InterPro" id="IPR037952">
    <property type="entry name" value="Sensor_TorS"/>
</dbReference>
<keyword evidence="4" id="KW-1003">Cell membrane</keyword>
<dbReference type="GO" id="GO:0000155">
    <property type="term" value="F:phosphorelay sensor kinase activity"/>
    <property type="evidence" value="ECO:0007669"/>
    <property type="project" value="InterPro"/>
</dbReference>
<evidence type="ECO:0000256" key="3">
    <source>
        <dbReference type="ARBA" id="ARBA00012438"/>
    </source>
</evidence>
<dbReference type="CDD" id="cd17546">
    <property type="entry name" value="REC_hyHK_CKI1_RcsC-like"/>
    <property type="match status" value="1"/>
</dbReference>
<evidence type="ECO:0000259" key="21">
    <source>
        <dbReference type="PROSITE" id="PS50110"/>
    </source>
</evidence>
<evidence type="ECO:0000313" key="24">
    <source>
        <dbReference type="EMBL" id="GAD67273.1"/>
    </source>
</evidence>
<dbReference type="SUPFAM" id="SSF47226">
    <property type="entry name" value="Histidine-containing phosphotransfer domain, HPT domain"/>
    <property type="match status" value="1"/>
</dbReference>
<dbReference type="NCBIfam" id="TIGR02956">
    <property type="entry name" value="TMAO_torS"/>
    <property type="match status" value="1"/>
</dbReference>
<keyword evidence="13 19" id="KW-1133">Transmembrane helix</keyword>